<dbReference type="KEGG" id="bgj:AWC36_01970"/>
<dbReference type="GeneID" id="70905540"/>
<evidence type="ECO:0000259" key="2">
    <source>
        <dbReference type="Pfam" id="PF13400"/>
    </source>
</evidence>
<sequence length="618" mass="66835">MIILKRFLLTLQRDQRGAAALTYLLCFPLILLALLGSIDFIRYSMAQGKLQNALDTAVISAGRNLDTFTPFPTGSDEELKWRADAKSYFFSNMPQGFLGSSITEDNVVINYSVETDGSGNATGAQLVSMTATGTLPLLVTGMIKKTAFNLSATNGAVRRTRSDLEMVLALDNTGSMANENRIATLKTSAAQLVDTVLGAAQAQGGNSQSFIGIVPFADTVYIGREKVRWLSSDARSLPYIAADELWGGCVVEPYVNNTFKAESGLPGSLEPLMTVGTLSEANGLKTTAYLKKLDAPDAKDYRILPGSKPKISGNRSISAELEDESGNIIPKFAFNSEYLQWQYGFVRSNNCPQSREMLFLSNNVGELKNKINAMTVDGRTIIPLGLLWSWRMLDPSWRGADGWGNNDMPRDAAIGLNKVIVLLTDGNNGLDPITNKASTSVGVVIDGERDIPVDYTISYQYQFKKSKNSAWSTDSASHTFHIDKLNDDNTPYFTCGPICAYANSSDFNSLRVGGETELSNSSTEIKPYGKLFQSGSDWQVGNTTLNNLTAQLCNNIRAGGITIYTVVLGSGTNASTQTLMQNCSSGTGSHYFNATNVNNLPAAFAAIAASLTELRLTE</sequence>
<dbReference type="Proteomes" id="UP000285972">
    <property type="component" value="Unassembled WGS sequence"/>
</dbReference>
<name>A0AAE8JLY5_9GAMM</name>
<evidence type="ECO:0000256" key="1">
    <source>
        <dbReference type="SAM" id="Phobius"/>
    </source>
</evidence>
<proteinExistence type="predicted"/>
<dbReference type="AlphaFoldDB" id="A0AAE8JLY5"/>
<dbReference type="SUPFAM" id="SSF53300">
    <property type="entry name" value="vWA-like"/>
    <property type="match status" value="1"/>
</dbReference>
<dbReference type="EMBL" id="MJLX01000086">
    <property type="protein sequence ID" value="RLM17348.1"/>
    <property type="molecule type" value="Genomic_DNA"/>
</dbReference>
<dbReference type="RefSeq" id="WP_095833417.1">
    <property type="nucleotide sequence ID" value="NZ_CP014137.1"/>
</dbReference>
<dbReference type="InterPro" id="IPR028087">
    <property type="entry name" value="Tad_N"/>
</dbReference>
<dbReference type="InterPro" id="IPR036465">
    <property type="entry name" value="vWFA_dom_sf"/>
</dbReference>
<dbReference type="Gene3D" id="3.40.50.410">
    <property type="entry name" value="von Willebrand factor, type A domain"/>
    <property type="match status" value="1"/>
</dbReference>
<organism evidence="3 4">
    <name type="scientific">Brenneria goodwinii</name>
    <dbReference type="NCBI Taxonomy" id="1109412"/>
    <lineage>
        <taxon>Bacteria</taxon>
        <taxon>Pseudomonadati</taxon>
        <taxon>Pseudomonadota</taxon>
        <taxon>Gammaproteobacteria</taxon>
        <taxon>Enterobacterales</taxon>
        <taxon>Pectobacteriaceae</taxon>
        <taxon>Brenneria</taxon>
    </lineage>
</organism>
<accession>A0AAE8JLY5</accession>
<feature type="transmembrane region" description="Helical" evidence="1">
    <location>
        <begin position="21"/>
        <end position="41"/>
    </location>
</feature>
<comment type="caution">
    <text evidence="3">The sequence shown here is derived from an EMBL/GenBank/DDBJ whole genome shotgun (WGS) entry which is preliminary data.</text>
</comment>
<evidence type="ECO:0000313" key="4">
    <source>
        <dbReference type="Proteomes" id="UP000285972"/>
    </source>
</evidence>
<dbReference type="Pfam" id="PF13400">
    <property type="entry name" value="Tad"/>
    <property type="match status" value="1"/>
</dbReference>
<feature type="domain" description="Putative Flp pilus-assembly TadG-like N-terminal" evidence="2">
    <location>
        <begin position="17"/>
        <end position="63"/>
    </location>
</feature>
<protein>
    <recommendedName>
        <fullName evidence="2">Putative Flp pilus-assembly TadG-like N-terminal domain-containing protein</fullName>
    </recommendedName>
</protein>
<evidence type="ECO:0000313" key="3">
    <source>
        <dbReference type="EMBL" id="RLM17348.1"/>
    </source>
</evidence>
<keyword evidence="1" id="KW-1133">Transmembrane helix</keyword>
<gene>
    <name evidence="3" type="ORF">BIY26_20875</name>
</gene>
<keyword evidence="1" id="KW-0472">Membrane</keyword>
<keyword evidence="1" id="KW-0812">Transmembrane</keyword>
<reference evidence="3 4" key="1">
    <citation type="submission" date="2016-09" db="EMBL/GenBank/DDBJ databases">
        <authorList>
            <person name="Doonan J."/>
            <person name="Pachebat J.A."/>
            <person name="Golyshin P.N."/>
            <person name="Denman S."/>
            <person name="Mcdonald J.E."/>
        </authorList>
    </citation>
    <scope>NUCLEOTIDE SEQUENCE [LARGE SCALE GENOMIC DNA]</scope>
    <source>
        <strain evidence="3 4">FRB141</strain>
    </source>
</reference>